<dbReference type="AlphaFoldDB" id="A0A132A2A6"/>
<dbReference type="Pfam" id="PF07679">
    <property type="entry name" value="I-set"/>
    <property type="match status" value="1"/>
</dbReference>
<accession>A0A132A2A6</accession>
<dbReference type="InterPro" id="IPR036179">
    <property type="entry name" value="Ig-like_dom_sf"/>
</dbReference>
<dbReference type="InterPro" id="IPR013783">
    <property type="entry name" value="Ig-like_fold"/>
</dbReference>
<dbReference type="PANTHER" id="PTHR45889">
    <property type="entry name" value="IG-LIKE DOMAIN-CONTAINING PROTEIN"/>
    <property type="match status" value="1"/>
</dbReference>
<comment type="caution">
    <text evidence="1">The sequence shown here is derived from an EMBL/GenBank/DDBJ whole genome shotgun (WGS) entry which is preliminary data.</text>
</comment>
<gene>
    <name evidence="1" type="ORF">QR98_0035300</name>
</gene>
<reference evidence="1 2" key="1">
    <citation type="journal article" date="2015" name="Parasit. Vectors">
        <title>Draft genome of the scabies mite.</title>
        <authorList>
            <person name="Rider S.D.Jr."/>
            <person name="Morgan M.S."/>
            <person name="Arlian L.G."/>
        </authorList>
    </citation>
    <scope>NUCLEOTIDE SEQUENCE [LARGE SCALE GENOMIC DNA]</scope>
    <source>
        <strain evidence="1">Arlian Lab</strain>
    </source>
</reference>
<dbReference type="InterPro" id="IPR013098">
    <property type="entry name" value="Ig_I-set"/>
</dbReference>
<dbReference type="InterPro" id="IPR003598">
    <property type="entry name" value="Ig_sub2"/>
</dbReference>
<proteinExistence type="predicted"/>
<dbReference type="VEuPathDB" id="VectorBase:SSCA000442"/>
<protein>
    <submittedName>
        <fullName evidence="1">Ig domain containing protein 4</fullName>
    </submittedName>
</protein>
<organism evidence="1 2">
    <name type="scientific">Sarcoptes scabiei</name>
    <name type="common">Itch mite</name>
    <name type="synonym">Acarus scabiei</name>
    <dbReference type="NCBI Taxonomy" id="52283"/>
    <lineage>
        <taxon>Eukaryota</taxon>
        <taxon>Metazoa</taxon>
        <taxon>Ecdysozoa</taxon>
        <taxon>Arthropoda</taxon>
        <taxon>Chelicerata</taxon>
        <taxon>Arachnida</taxon>
        <taxon>Acari</taxon>
        <taxon>Acariformes</taxon>
        <taxon>Sarcoptiformes</taxon>
        <taxon>Astigmata</taxon>
        <taxon>Psoroptidia</taxon>
        <taxon>Sarcoptoidea</taxon>
        <taxon>Sarcoptidae</taxon>
        <taxon>Sarcoptinae</taxon>
        <taxon>Sarcoptes</taxon>
    </lineage>
</organism>
<dbReference type="PROSITE" id="PS50835">
    <property type="entry name" value="IG_LIKE"/>
    <property type="match status" value="1"/>
</dbReference>
<dbReference type="Proteomes" id="UP000616769">
    <property type="component" value="Unassembled WGS sequence"/>
</dbReference>
<dbReference type="Gene3D" id="2.60.40.10">
    <property type="entry name" value="Immunoglobulins"/>
    <property type="match status" value="1"/>
</dbReference>
<dbReference type="SMART" id="SM00408">
    <property type="entry name" value="IGc2"/>
    <property type="match status" value="1"/>
</dbReference>
<dbReference type="InterPro" id="IPR003599">
    <property type="entry name" value="Ig_sub"/>
</dbReference>
<evidence type="ECO:0000313" key="2">
    <source>
        <dbReference type="Proteomes" id="UP000616769"/>
    </source>
</evidence>
<dbReference type="SMART" id="SM00409">
    <property type="entry name" value="IG"/>
    <property type="match status" value="1"/>
</dbReference>
<evidence type="ECO:0000313" key="1">
    <source>
        <dbReference type="EMBL" id="KPM05071.1"/>
    </source>
</evidence>
<dbReference type="SUPFAM" id="SSF48726">
    <property type="entry name" value="Immunoglobulin"/>
    <property type="match status" value="1"/>
</dbReference>
<dbReference type="InterPro" id="IPR007110">
    <property type="entry name" value="Ig-like_dom"/>
</dbReference>
<name>A0A132A2A6_SARSC</name>
<sequence length="184" mass="21210">MAFLIIHLLLLFIVVGCFGSGFLPSSSSPRLIKLIDTMRNDSFRPKLAEFRSTIEQIVGTRLKLLCSIQQGLKPFTFDWRKNNQILPVSLTNDEDDDYDGDWSDLKQTQRENHKKINYKKSHGVSIKVKTSMEDSFLIIENLNITDSGLYSCTVINHYGKDQQSTRLIVKVFCLWIFFLLNGRN</sequence>
<dbReference type="PANTHER" id="PTHR45889:SF8">
    <property type="entry name" value="IG-LIKE DOMAIN-CONTAINING PROTEIN"/>
    <property type="match status" value="1"/>
</dbReference>
<dbReference type="EMBL" id="JXLN01010070">
    <property type="protein sequence ID" value="KPM05071.1"/>
    <property type="molecule type" value="Genomic_DNA"/>
</dbReference>